<dbReference type="AlphaFoldDB" id="A0A2H0VI05"/>
<dbReference type="Gene3D" id="3.30.460.10">
    <property type="entry name" value="Beta Polymerase, domain 2"/>
    <property type="match status" value="1"/>
</dbReference>
<proteinExistence type="predicted"/>
<sequence length="118" mass="13104">MAKNYSGNLNMAPKKLTQSIVKIVRDYGRVVAKAIPVQEVIVFGSYAKGDAHADSDIDVCVVSPKFGKDLFEESIVLDRFTDKIDSHIEAHPMNQRLLSNKYDTLASEIREHGIAISL</sequence>
<dbReference type="Proteomes" id="UP000230796">
    <property type="component" value="Unassembled WGS sequence"/>
</dbReference>
<dbReference type="PANTHER" id="PTHR33933:SF1">
    <property type="entry name" value="PROTEIN ADENYLYLTRANSFERASE MNTA-RELATED"/>
    <property type="match status" value="1"/>
</dbReference>
<gene>
    <name evidence="2" type="ORF">COT87_03120</name>
</gene>
<evidence type="ECO:0000313" key="2">
    <source>
        <dbReference type="EMBL" id="PIR98745.1"/>
    </source>
</evidence>
<evidence type="ECO:0000313" key="3">
    <source>
        <dbReference type="Proteomes" id="UP000230796"/>
    </source>
</evidence>
<reference evidence="3" key="1">
    <citation type="submission" date="2017-09" db="EMBL/GenBank/DDBJ databases">
        <title>Depth-based differentiation of microbial function through sediment-hosted aquifers and enrichment of novel symbionts in the deep terrestrial subsurface.</title>
        <authorList>
            <person name="Probst A.J."/>
            <person name="Ladd B."/>
            <person name="Jarett J.K."/>
            <person name="Geller-Mcgrath D.E."/>
            <person name="Sieber C.M.K."/>
            <person name="Emerson J.B."/>
            <person name="Anantharaman K."/>
            <person name="Thomas B.C."/>
            <person name="Malmstrom R."/>
            <person name="Stieglmeier M."/>
            <person name="Klingl A."/>
            <person name="Woyke T."/>
            <person name="Ryan C.M."/>
            <person name="Banfield J.F."/>
        </authorList>
    </citation>
    <scope>NUCLEOTIDE SEQUENCE [LARGE SCALE GENOMIC DNA]</scope>
</reference>
<dbReference type="InterPro" id="IPR002934">
    <property type="entry name" value="Polymerase_NTP_transf_dom"/>
</dbReference>
<accession>A0A2H0VI05</accession>
<protein>
    <recommendedName>
        <fullName evidence="1">Polymerase nucleotidyl transferase domain-containing protein</fullName>
    </recommendedName>
</protein>
<dbReference type="InterPro" id="IPR052548">
    <property type="entry name" value="Type_VII_TA_antitoxin"/>
</dbReference>
<feature type="domain" description="Polymerase nucleotidyl transferase" evidence="1">
    <location>
        <begin position="34"/>
        <end position="90"/>
    </location>
</feature>
<dbReference type="GO" id="GO:0016779">
    <property type="term" value="F:nucleotidyltransferase activity"/>
    <property type="evidence" value="ECO:0007669"/>
    <property type="project" value="InterPro"/>
</dbReference>
<evidence type="ECO:0000259" key="1">
    <source>
        <dbReference type="Pfam" id="PF01909"/>
    </source>
</evidence>
<dbReference type="CDD" id="cd05403">
    <property type="entry name" value="NT_KNTase_like"/>
    <property type="match status" value="1"/>
</dbReference>
<name>A0A2H0VI05_9BACT</name>
<comment type="caution">
    <text evidence="2">The sequence shown here is derived from an EMBL/GenBank/DDBJ whole genome shotgun (WGS) entry which is preliminary data.</text>
</comment>
<dbReference type="EMBL" id="PFAF01000067">
    <property type="protein sequence ID" value="PIR98745.1"/>
    <property type="molecule type" value="Genomic_DNA"/>
</dbReference>
<dbReference type="PANTHER" id="PTHR33933">
    <property type="entry name" value="NUCLEOTIDYLTRANSFERASE"/>
    <property type="match status" value="1"/>
</dbReference>
<organism evidence="2 3">
    <name type="scientific">Candidatus Collierbacteria bacterium CG10_big_fil_rev_8_21_14_0_10_44_9</name>
    <dbReference type="NCBI Taxonomy" id="1974535"/>
    <lineage>
        <taxon>Bacteria</taxon>
        <taxon>Candidatus Collieribacteriota</taxon>
    </lineage>
</organism>
<dbReference type="SUPFAM" id="SSF81301">
    <property type="entry name" value="Nucleotidyltransferase"/>
    <property type="match status" value="1"/>
</dbReference>
<dbReference type="Pfam" id="PF01909">
    <property type="entry name" value="NTP_transf_2"/>
    <property type="match status" value="1"/>
</dbReference>
<dbReference type="InterPro" id="IPR043519">
    <property type="entry name" value="NT_sf"/>
</dbReference>